<gene>
    <name evidence="1" type="ORF">Bccel_3300</name>
</gene>
<proteinExistence type="predicted"/>
<dbReference type="Gene3D" id="3.20.20.140">
    <property type="entry name" value="Metal-dependent hydrolases"/>
    <property type="match status" value="2"/>
</dbReference>
<evidence type="ECO:0008006" key="3">
    <source>
        <dbReference type="Google" id="ProtNLM"/>
    </source>
</evidence>
<dbReference type="PATRIC" id="fig|398512.5.peg.3458"/>
<dbReference type="RefSeq" id="WP_036939096.1">
    <property type="nucleotide sequence ID" value="NZ_JQKC01000008.1"/>
</dbReference>
<dbReference type="AlphaFoldDB" id="A0A0L6JQG3"/>
<dbReference type="EMBL" id="LGTC01000001">
    <property type="protein sequence ID" value="KNY28029.1"/>
    <property type="molecule type" value="Genomic_DNA"/>
</dbReference>
<evidence type="ECO:0000313" key="1">
    <source>
        <dbReference type="EMBL" id="KNY28029.1"/>
    </source>
</evidence>
<dbReference type="SUPFAM" id="SSF51556">
    <property type="entry name" value="Metallo-dependent hydrolases"/>
    <property type="match status" value="1"/>
</dbReference>
<dbReference type="Proteomes" id="UP000036923">
    <property type="component" value="Unassembled WGS sequence"/>
</dbReference>
<dbReference type="STRING" id="398512.Bccel_3300"/>
<sequence length="415" mass="48205">MNNINELAQLVDKAVRTVRITDIHTHLFSECFGSLFLYGIDELLTYHYLVAEAMRQIDMDGPSFYKMSKRDQAQCVWDALFIKNSPVSEPARSIITIFNKLGLDVNNKDLNYYREYFRSVSLKEHIDRVFDTVSLKCVVMTNDPLDKTESAVWEEGYVKDDRFKAALRVDRILNGWEDSLSELKKLGFDVHSDLSGRTIEEIKRFLVEHIDRMEALYCAVSLPPDFTMFDGSIRAKIIDSCILPVCREKNIPFALMIGVKRAVNPELELAGDSLAKADIKELEYLCSNYKNNKFLVTLLSLENQHELVVTARKFSNLMIFGCWWYLNSPSLIDQITRIRIEWLGTSFIPQHSDCRVFEQLISKWEHSKTVISRVLVEKYSDLFAMNYKVTEEQIKRDVENLFGGNFWNFIKAYNL</sequence>
<evidence type="ECO:0000313" key="2">
    <source>
        <dbReference type="Proteomes" id="UP000036923"/>
    </source>
</evidence>
<dbReference type="OrthoDB" id="2370360at2"/>
<comment type="caution">
    <text evidence="1">The sequence shown here is derived from an EMBL/GenBank/DDBJ whole genome shotgun (WGS) entry which is preliminary data.</text>
</comment>
<dbReference type="Gene3D" id="1.10.2020.10">
    <property type="entry name" value="uronate isomerase, domain 2, chain A"/>
    <property type="match status" value="1"/>
</dbReference>
<name>A0A0L6JQG3_9FIRM</name>
<organism evidence="1 2">
    <name type="scientific">Pseudobacteroides cellulosolvens ATCC 35603 = DSM 2933</name>
    <dbReference type="NCBI Taxonomy" id="398512"/>
    <lineage>
        <taxon>Bacteria</taxon>
        <taxon>Bacillati</taxon>
        <taxon>Bacillota</taxon>
        <taxon>Clostridia</taxon>
        <taxon>Eubacteriales</taxon>
        <taxon>Oscillospiraceae</taxon>
        <taxon>Pseudobacteroides</taxon>
    </lineage>
</organism>
<dbReference type="InterPro" id="IPR032466">
    <property type="entry name" value="Metal_Hydrolase"/>
</dbReference>
<accession>A0A0L6JQG3</accession>
<keyword evidence="2" id="KW-1185">Reference proteome</keyword>
<reference evidence="2" key="1">
    <citation type="submission" date="2015-07" db="EMBL/GenBank/DDBJ databases">
        <title>Near-Complete Genome Sequence of the Cellulolytic Bacterium Bacteroides (Pseudobacteroides) cellulosolvens ATCC 35603.</title>
        <authorList>
            <person name="Dassa B."/>
            <person name="Utturkar S.M."/>
            <person name="Klingeman D.M."/>
            <person name="Hurt R.A."/>
            <person name="Keller M."/>
            <person name="Xu J."/>
            <person name="Reddy Y.H.K."/>
            <person name="Borovok I."/>
            <person name="Grinberg I.R."/>
            <person name="Lamed R."/>
            <person name="Zhivin O."/>
            <person name="Bayer E.A."/>
            <person name="Brown S.D."/>
        </authorList>
    </citation>
    <scope>NUCLEOTIDE SEQUENCE [LARGE SCALE GENOMIC DNA]</scope>
    <source>
        <strain evidence="2">DSM 2933</strain>
    </source>
</reference>
<dbReference type="eggNOG" id="COG1904">
    <property type="taxonomic scope" value="Bacteria"/>
</dbReference>
<protein>
    <recommendedName>
        <fullName evidence="3">Glucuronate isomerase</fullName>
    </recommendedName>
</protein>